<dbReference type="EMBL" id="BART01020212">
    <property type="protein sequence ID" value="GAH01447.1"/>
    <property type="molecule type" value="Genomic_DNA"/>
</dbReference>
<comment type="caution">
    <text evidence="1">The sequence shown here is derived from an EMBL/GenBank/DDBJ whole genome shotgun (WGS) entry which is preliminary data.</text>
</comment>
<evidence type="ECO:0000313" key="1">
    <source>
        <dbReference type="EMBL" id="GAH01447.1"/>
    </source>
</evidence>
<feature type="non-terminal residue" evidence="1">
    <location>
        <position position="190"/>
    </location>
</feature>
<reference evidence="1" key="1">
    <citation type="journal article" date="2014" name="Front. Microbiol.">
        <title>High frequency of phylogenetically diverse reductive dehalogenase-homologous genes in deep subseafloor sedimentary metagenomes.</title>
        <authorList>
            <person name="Kawai M."/>
            <person name="Futagami T."/>
            <person name="Toyoda A."/>
            <person name="Takaki Y."/>
            <person name="Nishi S."/>
            <person name="Hori S."/>
            <person name="Arai W."/>
            <person name="Tsubouchi T."/>
            <person name="Morono Y."/>
            <person name="Uchiyama I."/>
            <person name="Ito T."/>
            <person name="Fujiyama A."/>
            <person name="Inagaki F."/>
            <person name="Takami H."/>
        </authorList>
    </citation>
    <scope>NUCLEOTIDE SEQUENCE</scope>
    <source>
        <strain evidence="1">Expedition CK06-06</strain>
    </source>
</reference>
<proteinExistence type="predicted"/>
<name>X1C2E4_9ZZZZ</name>
<sequence>MNTQLDYLRIASWTVGSYSHILARIMLAWPEDWEQSGWLQYKGWKKEAFFIGHGTQQGKAHTIINVSGNLSQKLLPTLRALENWYATRIDLQITIDACVMGDDSLSMLRDDCATKNTTLIESIENDTLYLGSRSSEVFLRLYEKILENKKYLRLEFELKGQRARTCWAAITKGESLDRVFKYYNKRSKLP</sequence>
<accession>X1C2E4</accession>
<protein>
    <submittedName>
        <fullName evidence="1">Uncharacterized protein</fullName>
    </submittedName>
</protein>
<gene>
    <name evidence="1" type="ORF">S01H4_37590</name>
</gene>
<dbReference type="AlphaFoldDB" id="X1C2E4"/>
<organism evidence="1">
    <name type="scientific">marine sediment metagenome</name>
    <dbReference type="NCBI Taxonomy" id="412755"/>
    <lineage>
        <taxon>unclassified sequences</taxon>
        <taxon>metagenomes</taxon>
        <taxon>ecological metagenomes</taxon>
    </lineage>
</organism>